<evidence type="ECO:0000313" key="4">
    <source>
        <dbReference type="Proteomes" id="UP000316095"/>
    </source>
</evidence>
<reference evidence="3 4" key="1">
    <citation type="submission" date="2019-02" db="EMBL/GenBank/DDBJ databases">
        <title>Deep-cultivation of Planctomycetes and their phenomic and genomic characterization uncovers novel biology.</title>
        <authorList>
            <person name="Wiegand S."/>
            <person name="Jogler M."/>
            <person name="Boedeker C."/>
            <person name="Pinto D."/>
            <person name="Vollmers J."/>
            <person name="Rivas-Marin E."/>
            <person name="Kohn T."/>
            <person name="Peeters S.H."/>
            <person name="Heuer A."/>
            <person name="Rast P."/>
            <person name="Oberbeckmann S."/>
            <person name="Bunk B."/>
            <person name="Jeske O."/>
            <person name="Meyerdierks A."/>
            <person name="Storesund J.E."/>
            <person name="Kallscheuer N."/>
            <person name="Luecker S."/>
            <person name="Lage O.M."/>
            <person name="Pohl T."/>
            <person name="Merkel B.J."/>
            <person name="Hornburger P."/>
            <person name="Mueller R.-W."/>
            <person name="Bruemmer F."/>
            <person name="Labrenz M."/>
            <person name="Spormann A.M."/>
            <person name="Op Den Camp H."/>
            <person name="Overmann J."/>
            <person name="Amann R."/>
            <person name="Jetten M.S.M."/>
            <person name="Mascher T."/>
            <person name="Medema M.H."/>
            <person name="Devos D.P."/>
            <person name="Kaster A.-K."/>
            <person name="Ovreas L."/>
            <person name="Rohde M."/>
            <person name="Galperin M.Y."/>
            <person name="Jogler C."/>
        </authorList>
    </citation>
    <scope>NUCLEOTIDE SEQUENCE [LARGE SCALE GENOMIC DNA]</scope>
    <source>
        <strain evidence="3 4">Pan54</strain>
    </source>
</reference>
<dbReference type="OrthoDB" id="212263at2"/>
<protein>
    <recommendedName>
        <fullName evidence="2">Insertion element IS402-like domain-containing protein</fullName>
    </recommendedName>
</protein>
<evidence type="ECO:0000256" key="1">
    <source>
        <dbReference type="SAM" id="MobiDB-lite"/>
    </source>
</evidence>
<accession>A0A5C5XFK6</accession>
<dbReference type="Pfam" id="PF13340">
    <property type="entry name" value="DUF4096"/>
    <property type="match status" value="1"/>
</dbReference>
<keyword evidence="4" id="KW-1185">Reference proteome</keyword>
<dbReference type="Proteomes" id="UP000316095">
    <property type="component" value="Unassembled WGS sequence"/>
</dbReference>
<feature type="region of interest" description="Disordered" evidence="1">
    <location>
        <begin position="127"/>
        <end position="147"/>
    </location>
</feature>
<evidence type="ECO:0000313" key="3">
    <source>
        <dbReference type="EMBL" id="TWT60935.1"/>
    </source>
</evidence>
<dbReference type="InterPro" id="IPR052909">
    <property type="entry name" value="Transposase_6_like"/>
</dbReference>
<dbReference type="PANTHER" id="PTHR46637:SF1">
    <property type="entry name" value="BLL5188 PROTEIN"/>
    <property type="match status" value="1"/>
</dbReference>
<evidence type="ECO:0000259" key="2">
    <source>
        <dbReference type="Pfam" id="PF13340"/>
    </source>
</evidence>
<dbReference type="EMBL" id="SJPG01000001">
    <property type="protein sequence ID" value="TWT60935.1"/>
    <property type="molecule type" value="Genomic_DNA"/>
</dbReference>
<gene>
    <name evidence="3" type="ORF">Pan54_16670</name>
</gene>
<sequence length="147" mass="17072">MLITLPMWPNLGRNRTGARTTPKPYLNDEQWNLIEDLFPEPVMTIAGGRPRVPARRCLEGVLWVLVSGARWKDLPERYPSPATCWRRLKEWTESGVFRKAWIRLLGQLDEFREIDWEEAIADGTFAPAKKGAHRSATRRKARERKSC</sequence>
<dbReference type="PANTHER" id="PTHR46637">
    <property type="entry name" value="TIS1421-TRANSPOSASE PROTEIN A"/>
    <property type="match status" value="1"/>
</dbReference>
<name>A0A5C5XFK6_9PLAN</name>
<proteinExistence type="predicted"/>
<comment type="caution">
    <text evidence="3">The sequence shown here is derived from an EMBL/GenBank/DDBJ whole genome shotgun (WGS) entry which is preliminary data.</text>
</comment>
<organism evidence="3 4">
    <name type="scientific">Rubinisphaera italica</name>
    <dbReference type="NCBI Taxonomy" id="2527969"/>
    <lineage>
        <taxon>Bacteria</taxon>
        <taxon>Pseudomonadati</taxon>
        <taxon>Planctomycetota</taxon>
        <taxon>Planctomycetia</taxon>
        <taxon>Planctomycetales</taxon>
        <taxon>Planctomycetaceae</taxon>
        <taxon>Rubinisphaera</taxon>
    </lineage>
</organism>
<feature type="domain" description="Insertion element IS402-like" evidence="2">
    <location>
        <begin position="26"/>
        <end position="100"/>
    </location>
</feature>
<feature type="compositionally biased region" description="Basic residues" evidence="1">
    <location>
        <begin position="130"/>
        <end position="147"/>
    </location>
</feature>
<dbReference type="RefSeq" id="WP_146502981.1">
    <property type="nucleotide sequence ID" value="NZ_SJPG01000001.1"/>
</dbReference>
<dbReference type="InterPro" id="IPR025161">
    <property type="entry name" value="IS402-like_dom"/>
</dbReference>
<dbReference type="AlphaFoldDB" id="A0A5C5XFK6"/>